<dbReference type="AlphaFoldDB" id="A0A645DA31"/>
<gene>
    <name evidence="1" type="ORF">SDC9_133365</name>
</gene>
<name>A0A645DA31_9ZZZZ</name>
<accession>A0A645DA31</accession>
<comment type="caution">
    <text evidence="1">The sequence shown here is derived from an EMBL/GenBank/DDBJ whole genome shotgun (WGS) entry which is preliminary data.</text>
</comment>
<sequence length="133" mass="14533">MQCLSLASQRITALVTVNTERANAEFHPRFELTNGLVYLFNQQIDITSAPIGPAVESTSVTCKAGVVGEIQSFNGVRIKIIVHVNGIYIITGNNIGYHHADVMSAFRQGRIEKELIAVSDEPFGMDIIHMTGC</sequence>
<dbReference type="EMBL" id="VSSQ01034365">
    <property type="protein sequence ID" value="MPM86276.1"/>
    <property type="molecule type" value="Genomic_DNA"/>
</dbReference>
<evidence type="ECO:0000313" key="1">
    <source>
        <dbReference type="EMBL" id="MPM86276.1"/>
    </source>
</evidence>
<organism evidence="1">
    <name type="scientific">bioreactor metagenome</name>
    <dbReference type="NCBI Taxonomy" id="1076179"/>
    <lineage>
        <taxon>unclassified sequences</taxon>
        <taxon>metagenomes</taxon>
        <taxon>ecological metagenomes</taxon>
    </lineage>
</organism>
<reference evidence="1" key="1">
    <citation type="submission" date="2019-08" db="EMBL/GenBank/DDBJ databases">
        <authorList>
            <person name="Kucharzyk K."/>
            <person name="Murdoch R.W."/>
            <person name="Higgins S."/>
            <person name="Loffler F."/>
        </authorList>
    </citation>
    <scope>NUCLEOTIDE SEQUENCE</scope>
</reference>
<protein>
    <submittedName>
        <fullName evidence="1">Uncharacterized protein</fullName>
    </submittedName>
</protein>
<proteinExistence type="predicted"/>